<keyword evidence="3" id="KW-0808">Transferase</keyword>
<proteinExistence type="predicted"/>
<dbReference type="GO" id="GO:0006351">
    <property type="term" value="P:DNA-templated transcription"/>
    <property type="evidence" value="ECO:0007669"/>
    <property type="project" value="InterPro"/>
</dbReference>
<gene>
    <name evidence="7" type="primary">NRPD2</name>
    <name evidence="7" type="ORF">CR513_46626</name>
</gene>
<reference evidence="7" key="1">
    <citation type="submission" date="2018-05" db="EMBL/GenBank/DDBJ databases">
        <title>Draft genome of Mucuna pruriens seed.</title>
        <authorList>
            <person name="Nnadi N.E."/>
            <person name="Vos R."/>
            <person name="Hasami M.H."/>
            <person name="Devisetty U.K."/>
            <person name="Aguiy J.C."/>
        </authorList>
    </citation>
    <scope>NUCLEOTIDE SEQUENCE [LARGE SCALE GENOMIC DNA]</scope>
    <source>
        <strain evidence="7">JCA_2017</strain>
    </source>
</reference>
<evidence type="ECO:0000256" key="4">
    <source>
        <dbReference type="ARBA" id="ARBA00022695"/>
    </source>
</evidence>
<dbReference type="InterPro" id="IPR007644">
    <property type="entry name" value="RNA_pol_bsu_protrusion"/>
</dbReference>
<dbReference type="Pfam" id="PF04563">
    <property type="entry name" value="RNA_pol_Rpb2_1"/>
    <property type="match status" value="1"/>
</dbReference>
<feature type="non-terminal residue" evidence="7">
    <location>
        <position position="1"/>
    </location>
</feature>
<dbReference type="GO" id="GO:0003899">
    <property type="term" value="F:DNA-directed RNA polymerase activity"/>
    <property type="evidence" value="ECO:0007669"/>
    <property type="project" value="UniProtKB-EC"/>
</dbReference>
<evidence type="ECO:0000256" key="3">
    <source>
        <dbReference type="ARBA" id="ARBA00022679"/>
    </source>
</evidence>
<dbReference type="AlphaFoldDB" id="A0A371F618"/>
<dbReference type="GO" id="GO:0003677">
    <property type="term" value="F:DNA binding"/>
    <property type="evidence" value="ECO:0007669"/>
    <property type="project" value="InterPro"/>
</dbReference>
<name>A0A371F618_MUCPR</name>
<dbReference type="SUPFAM" id="SSF64484">
    <property type="entry name" value="beta and beta-prime subunits of DNA dependent RNA-polymerase"/>
    <property type="match status" value="1"/>
</dbReference>
<dbReference type="GO" id="GO:0000428">
    <property type="term" value="C:DNA-directed RNA polymerase complex"/>
    <property type="evidence" value="ECO:0007669"/>
    <property type="project" value="UniProtKB-KW"/>
</dbReference>
<evidence type="ECO:0000313" key="7">
    <source>
        <dbReference type="EMBL" id="RDX73719.1"/>
    </source>
</evidence>
<dbReference type="EMBL" id="QJKJ01010430">
    <property type="protein sequence ID" value="RDX73719.1"/>
    <property type="molecule type" value="Genomic_DNA"/>
</dbReference>
<sequence length="181" mass="21094">MSVYLYKKAPIFHQISSYNYFVHSSSQKTFDSSDDLVVTPDFNPSKEGDNELYRYASVKLDKVKLDKPKFWGRRRQHRGKKVRSDKFKTRNEEFLGKEILKEGDREVIIGKLPVMVKSNSCWMKEAEKDDCEFDHGGIFFALCASSDKEVVDLMNCSNDEARIHNILFAFVRDTDEKCRTL</sequence>
<comment type="caution">
    <text evidence="7">The sequence shown here is derived from an EMBL/GenBank/DDBJ whole genome shotgun (WGS) entry which is preliminary data.</text>
</comment>
<accession>A0A371F618</accession>
<organism evidence="7 8">
    <name type="scientific">Mucuna pruriens</name>
    <name type="common">Velvet bean</name>
    <name type="synonym">Dolichos pruriens</name>
    <dbReference type="NCBI Taxonomy" id="157652"/>
    <lineage>
        <taxon>Eukaryota</taxon>
        <taxon>Viridiplantae</taxon>
        <taxon>Streptophyta</taxon>
        <taxon>Embryophyta</taxon>
        <taxon>Tracheophyta</taxon>
        <taxon>Spermatophyta</taxon>
        <taxon>Magnoliopsida</taxon>
        <taxon>eudicotyledons</taxon>
        <taxon>Gunneridae</taxon>
        <taxon>Pentapetalae</taxon>
        <taxon>rosids</taxon>
        <taxon>fabids</taxon>
        <taxon>Fabales</taxon>
        <taxon>Fabaceae</taxon>
        <taxon>Papilionoideae</taxon>
        <taxon>50 kb inversion clade</taxon>
        <taxon>NPAAA clade</taxon>
        <taxon>indigoferoid/millettioid clade</taxon>
        <taxon>Phaseoleae</taxon>
        <taxon>Mucuna</taxon>
    </lineage>
</organism>
<keyword evidence="4" id="KW-0548">Nucleotidyltransferase</keyword>
<evidence type="ECO:0000256" key="5">
    <source>
        <dbReference type="ARBA" id="ARBA00023163"/>
    </source>
</evidence>
<feature type="domain" description="RNA polymerase beta subunit protrusion" evidence="6">
    <location>
        <begin position="13"/>
        <end position="139"/>
    </location>
</feature>
<dbReference type="STRING" id="157652.A0A371F618"/>
<evidence type="ECO:0000256" key="1">
    <source>
        <dbReference type="ARBA" id="ARBA00012418"/>
    </source>
</evidence>
<dbReference type="Proteomes" id="UP000257109">
    <property type="component" value="Unassembled WGS sequence"/>
</dbReference>
<dbReference type="EC" id="2.7.7.6" evidence="1"/>
<evidence type="ECO:0000256" key="2">
    <source>
        <dbReference type="ARBA" id="ARBA00022478"/>
    </source>
</evidence>
<keyword evidence="5" id="KW-0804">Transcription</keyword>
<dbReference type="OrthoDB" id="1720400at2759"/>
<keyword evidence="8" id="KW-1185">Reference proteome</keyword>
<protein>
    <recommendedName>
        <fullName evidence="1">DNA-directed RNA polymerase</fullName>
        <ecNumber evidence="1">2.7.7.6</ecNumber>
    </recommendedName>
</protein>
<dbReference type="Gene3D" id="3.90.1100.10">
    <property type="match status" value="1"/>
</dbReference>
<keyword evidence="2 7" id="KW-0240">DNA-directed RNA polymerase</keyword>
<evidence type="ECO:0000313" key="8">
    <source>
        <dbReference type="Proteomes" id="UP000257109"/>
    </source>
</evidence>
<evidence type="ECO:0000259" key="6">
    <source>
        <dbReference type="Pfam" id="PF04563"/>
    </source>
</evidence>